<accession>A0A923IYF2</accession>
<organism evidence="2 3">
    <name type="scientific">Clostridium tetanomorphum</name>
    <dbReference type="NCBI Taxonomy" id="1553"/>
    <lineage>
        <taxon>Bacteria</taxon>
        <taxon>Bacillati</taxon>
        <taxon>Bacillota</taxon>
        <taxon>Clostridia</taxon>
        <taxon>Eubacteriales</taxon>
        <taxon>Clostridiaceae</taxon>
        <taxon>Clostridium</taxon>
    </lineage>
</organism>
<reference evidence="2 3" key="1">
    <citation type="submission" date="2020-04" db="EMBL/GenBank/DDBJ databases">
        <title>Genomic insights into acetone-butanol-ethanol (ABE) fermentation by sequencing solventogenic clostridia strains.</title>
        <authorList>
            <person name="Brown S."/>
        </authorList>
    </citation>
    <scope>NUCLEOTIDE SEQUENCE [LARGE SCALE GENOMIC DNA]</scope>
    <source>
        <strain evidence="2 3">DJ011</strain>
    </source>
</reference>
<sequence length="247" mass="28529">MFKTIFAVVKHEFKSLLKNWITIIAVISFIIAPILVYSPITDGRVWNKVYAAYYCNNGLVSIAIMIMSFITISIYYKDEVTEMPILIFSQPIKGKTYAIGKFLGGYVYCLLFALLGNIAWMFSPIYFKEIPYPLLSFFKYFMIYSIPSFFAILSLNYFFQVLFNLKPLTIFLPMFIFMFTSGPPIPISYFGIMIDSRYTTNLYSGMPLPAEAIKYIMINRTIIVALAVLLLIISILKFSPKKLMDRR</sequence>
<dbReference type="EMBL" id="JAAZWO010000001">
    <property type="protein sequence ID" value="MBC2396326.1"/>
    <property type="molecule type" value="Genomic_DNA"/>
</dbReference>
<dbReference type="RefSeq" id="WP_035149511.1">
    <property type="nucleotide sequence ID" value="NZ_JAAZWO010000001.1"/>
</dbReference>
<evidence type="ECO:0000313" key="2">
    <source>
        <dbReference type="EMBL" id="MBC2396326.1"/>
    </source>
</evidence>
<dbReference type="Proteomes" id="UP000563151">
    <property type="component" value="Unassembled WGS sequence"/>
</dbReference>
<proteinExistence type="predicted"/>
<feature type="transmembrane region" description="Helical" evidence="1">
    <location>
        <begin position="171"/>
        <end position="192"/>
    </location>
</feature>
<keyword evidence="1" id="KW-1133">Transmembrane helix</keyword>
<feature type="transmembrane region" description="Helical" evidence="1">
    <location>
        <begin position="20"/>
        <end position="38"/>
    </location>
</feature>
<feature type="transmembrane region" description="Helical" evidence="1">
    <location>
        <begin position="58"/>
        <end position="76"/>
    </location>
</feature>
<keyword evidence="1" id="KW-0472">Membrane</keyword>
<feature type="transmembrane region" description="Helical" evidence="1">
    <location>
        <begin position="97"/>
        <end position="120"/>
    </location>
</feature>
<gene>
    <name evidence="2" type="ORF">HGG79_00855</name>
</gene>
<feature type="transmembrane region" description="Helical" evidence="1">
    <location>
        <begin position="140"/>
        <end position="159"/>
    </location>
</feature>
<keyword evidence="1" id="KW-0812">Transmembrane</keyword>
<dbReference type="AlphaFoldDB" id="A0A923IYF2"/>
<name>A0A923IYF2_CLOTT</name>
<protein>
    <submittedName>
        <fullName evidence="2">ABC transporter permease</fullName>
    </submittedName>
</protein>
<feature type="transmembrane region" description="Helical" evidence="1">
    <location>
        <begin position="212"/>
        <end position="238"/>
    </location>
</feature>
<evidence type="ECO:0000256" key="1">
    <source>
        <dbReference type="SAM" id="Phobius"/>
    </source>
</evidence>
<comment type="caution">
    <text evidence="2">The sequence shown here is derived from an EMBL/GenBank/DDBJ whole genome shotgun (WGS) entry which is preliminary data.</text>
</comment>
<evidence type="ECO:0000313" key="3">
    <source>
        <dbReference type="Proteomes" id="UP000563151"/>
    </source>
</evidence>
<keyword evidence="3" id="KW-1185">Reference proteome</keyword>